<gene>
    <name evidence="1" type="ORF">S01H1_16930</name>
</gene>
<accession>X0RHB4</accession>
<feature type="non-terminal residue" evidence="1">
    <location>
        <position position="1"/>
    </location>
</feature>
<dbReference type="InterPro" id="IPR010064">
    <property type="entry name" value="HK97-gp10_tail"/>
</dbReference>
<comment type="caution">
    <text evidence="1">The sequence shown here is derived from an EMBL/GenBank/DDBJ whole genome shotgun (WGS) entry which is preliminary data.</text>
</comment>
<name>X0RHB4_9ZZZZ</name>
<dbReference type="Pfam" id="PF04883">
    <property type="entry name" value="HK97-gp10_like"/>
    <property type="match status" value="1"/>
</dbReference>
<dbReference type="AlphaFoldDB" id="X0RHB4"/>
<protein>
    <recommendedName>
        <fullName evidence="2">HK97 gp10 family phage protein</fullName>
    </recommendedName>
</protein>
<proteinExistence type="predicted"/>
<organism evidence="1">
    <name type="scientific">marine sediment metagenome</name>
    <dbReference type="NCBI Taxonomy" id="412755"/>
    <lineage>
        <taxon>unclassified sequences</taxon>
        <taxon>metagenomes</taxon>
        <taxon>ecological metagenomes</taxon>
    </lineage>
</organism>
<evidence type="ECO:0008006" key="2">
    <source>
        <dbReference type="Google" id="ProtNLM"/>
    </source>
</evidence>
<evidence type="ECO:0000313" key="1">
    <source>
        <dbReference type="EMBL" id="GAF68158.1"/>
    </source>
</evidence>
<reference evidence="1" key="1">
    <citation type="journal article" date="2014" name="Front. Microbiol.">
        <title>High frequency of phylogenetically diverse reductive dehalogenase-homologous genes in deep subseafloor sedimentary metagenomes.</title>
        <authorList>
            <person name="Kawai M."/>
            <person name="Futagami T."/>
            <person name="Toyoda A."/>
            <person name="Takaki Y."/>
            <person name="Nishi S."/>
            <person name="Hori S."/>
            <person name="Arai W."/>
            <person name="Tsubouchi T."/>
            <person name="Morono Y."/>
            <person name="Uchiyama I."/>
            <person name="Ito T."/>
            <person name="Fujiyama A."/>
            <person name="Inagaki F."/>
            <person name="Takami H."/>
        </authorList>
    </citation>
    <scope>NUCLEOTIDE SEQUENCE</scope>
    <source>
        <strain evidence="1">Expedition CK06-06</strain>
    </source>
</reference>
<dbReference type="NCBIfam" id="TIGR01725">
    <property type="entry name" value="phge_HK97_gp10"/>
    <property type="match status" value="1"/>
</dbReference>
<dbReference type="EMBL" id="BARS01008938">
    <property type="protein sequence ID" value="GAF68158.1"/>
    <property type="molecule type" value="Genomic_DNA"/>
</dbReference>
<sequence>QKEQANNAKKTMLKAVIMIERDAKRFSPFDTGNLRASINHKVEQKGQITLGRVKTKVEYASYQEFGTSRGVPPHPYFRPALQQNKAKILSMMKNVLIIEPTKEKPTL</sequence>